<dbReference type="InterPro" id="IPR010104">
    <property type="entry name" value="TonB_rcpt_bac"/>
</dbReference>
<dbReference type="InterPro" id="IPR036942">
    <property type="entry name" value="Beta-barrel_TonB_sf"/>
</dbReference>
<feature type="domain" description="TonB-dependent receptor plug" evidence="6">
    <location>
        <begin position="137"/>
        <end position="240"/>
    </location>
</feature>
<dbReference type="PANTHER" id="PTHR40980:SF4">
    <property type="entry name" value="TONB-DEPENDENT RECEPTOR-LIKE BETA-BARREL DOMAIN-CONTAINING PROTEIN"/>
    <property type="match status" value="1"/>
</dbReference>
<keyword evidence="7" id="KW-0675">Receptor</keyword>
<comment type="subcellular location">
    <subcellularLocation>
        <location evidence="1 4">Cell outer membrane</location>
    </subcellularLocation>
</comment>
<evidence type="ECO:0000259" key="6">
    <source>
        <dbReference type="Pfam" id="PF07715"/>
    </source>
</evidence>
<dbReference type="InterPro" id="IPR000531">
    <property type="entry name" value="Beta-barrel_TonB"/>
</dbReference>
<feature type="domain" description="TonB-dependent receptor-like beta-barrel" evidence="5">
    <location>
        <begin position="462"/>
        <end position="957"/>
    </location>
</feature>
<dbReference type="Pfam" id="PF13620">
    <property type="entry name" value="CarboxypepD_reg"/>
    <property type="match status" value="1"/>
</dbReference>
<dbReference type="Proteomes" id="UP000292958">
    <property type="component" value="Unassembled WGS sequence"/>
</dbReference>
<keyword evidence="3" id="KW-0998">Cell outer membrane</keyword>
<keyword evidence="2 4" id="KW-0472">Membrane</keyword>
<evidence type="ECO:0000256" key="3">
    <source>
        <dbReference type="ARBA" id="ARBA00023237"/>
    </source>
</evidence>
<dbReference type="OrthoDB" id="99276at2"/>
<reference evidence="7 8" key="1">
    <citation type="submission" date="2019-02" db="EMBL/GenBank/DDBJ databases">
        <title>Genomic Encyclopedia of Archaeal and Bacterial Type Strains, Phase II (KMG-II): from individual species to whole genera.</title>
        <authorList>
            <person name="Goeker M."/>
        </authorList>
    </citation>
    <scope>NUCLEOTIDE SEQUENCE [LARGE SCALE GENOMIC DNA]</scope>
    <source>
        <strain evidence="7 8">DSM 18101</strain>
    </source>
</reference>
<name>A0A4Q7YXB5_9BACT</name>
<keyword evidence="4" id="KW-0798">TonB box</keyword>
<dbReference type="Gene3D" id="2.40.170.20">
    <property type="entry name" value="TonB-dependent receptor, beta-barrel domain"/>
    <property type="match status" value="1"/>
</dbReference>
<dbReference type="Gene3D" id="2.60.40.1120">
    <property type="entry name" value="Carboxypeptidase-like, regulatory domain"/>
    <property type="match status" value="1"/>
</dbReference>
<dbReference type="GO" id="GO:0009279">
    <property type="term" value="C:cell outer membrane"/>
    <property type="evidence" value="ECO:0007669"/>
    <property type="project" value="UniProtKB-SubCell"/>
</dbReference>
<dbReference type="SUPFAM" id="SSF49452">
    <property type="entry name" value="Starch-binding domain-like"/>
    <property type="match status" value="1"/>
</dbReference>
<dbReference type="AlphaFoldDB" id="A0A4Q7YXB5"/>
<evidence type="ECO:0000256" key="2">
    <source>
        <dbReference type="ARBA" id="ARBA00023136"/>
    </source>
</evidence>
<evidence type="ECO:0000259" key="5">
    <source>
        <dbReference type="Pfam" id="PF00593"/>
    </source>
</evidence>
<evidence type="ECO:0000256" key="1">
    <source>
        <dbReference type="ARBA" id="ARBA00004442"/>
    </source>
</evidence>
<evidence type="ECO:0000313" key="7">
    <source>
        <dbReference type="EMBL" id="RZU42368.1"/>
    </source>
</evidence>
<accession>A0A4Q7YXB5</accession>
<dbReference type="Pfam" id="PF07715">
    <property type="entry name" value="Plug"/>
    <property type="match status" value="1"/>
</dbReference>
<protein>
    <submittedName>
        <fullName evidence="7">TonB-dependent receptor</fullName>
    </submittedName>
</protein>
<dbReference type="InterPro" id="IPR037066">
    <property type="entry name" value="Plug_dom_sf"/>
</dbReference>
<dbReference type="NCBIfam" id="TIGR01782">
    <property type="entry name" value="TonB-Xanth-Caul"/>
    <property type="match status" value="1"/>
</dbReference>
<dbReference type="InterPro" id="IPR013784">
    <property type="entry name" value="Carb-bd-like_fold"/>
</dbReference>
<evidence type="ECO:0000256" key="4">
    <source>
        <dbReference type="RuleBase" id="RU003357"/>
    </source>
</evidence>
<comment type="similarity">
    <text evidence="4">Belongs to the TonB-dependent receptor family.</text>
</comment>
<dbReference type="InterPro" id="IPR012910">
    <property type="entry name" value="Plug_dom"/>
</dbReference>
<dbReference type="SUPFAM" id="SSF56935">
    <property type="entry name" value="Porins"/>
    <property type="match status" value="1"/>
</dbReference>
<organism evidence="7 8">
    <name type="scientific">Edaphobacter modestus</name>
    <dbReference type="NCBI Taxonomy" id="388466"/>
    <lineage>
        <taxon>Bacteria</taxon>
        <taxon>Pseudomonadati</taxon>
        <taxon>Acidobacteriota</taxon>
        <taxon>Terriglobia</taxon>
        <taxon>Terriglobales</taxon>
        <taxon>Acidobacteriaceae</taxon>
        <taxon>Edaphobacter</taxon>
    </lineage>
</organism>
<dbReference type="PANTHER" id="PTHR40980">
    <property type="entry name" value="PLUG DOMAIN-CONTAINING PROTEIN"/>
    <property type="match status" value="1"/>
</dbReference>
<dbReference type="EMBL" id="SHKW01000001">
    <property type="protein sequence ID" value="RZU42368.1"/>
    <property type="molecule type" value="Genomic_DNA"/>
</dbReference>
<keyword evidence="8" id="KW-1185">Reference proteome</keyword>
<proteinExistence type="inferred from homology"/>
<evidence type="ECO:0000313" key="8">
    <source>
        <dbReference type="Proteomes" id="UP000292958"/>
    </source>
</evidence>
<dbReference type="Pfam" id="PF00593">
    <property type="entry name" value="TonB_dep_Rec_b-barrel"/>
    <property type="match status" value="1"/>
</dbReference>
<comment type="caution">
    <text evidence="7">The sequence shown here is derived from an EMBL/GenBank/DDBJ whole genome shotgun (WGS) entry which is preliminary data.</text>
</comment>
<gene>
    <name evidence="7" type="ORF">BDD14_3935</name>
</gene>
<dbReference type="Gene3D" id="2.170.130.10">
    <property type="entry name" value="TonB-dependent receptor, plug domain"/>
    <property type="match status" value="1"/>
</dbReference>
<dbReference type="GO" id="GO:0030246">
    <property type="term" value="F:carbohydrate binding"/>
    <property type="evidence" value="ECO:0007669"/>
    <property type="project" value="InterPro"/>
</dbReference>
<sequence length="994" mass="108146">MSIVREGWINIVAVYVLLVLLLSSHGLSAQSGKGLITGSVVDDSNATLSGAQVQLLPLGLISVTNNQGTFAFPEIPAGKYTLAVSYVGFKPMQKDVELTAGQTLNVSLTLTVTSVSEEIIVTAERPHGEAEAINQTRTADNIVQVLPNEVIMSLPNANVADAIGRLPSVSLYRIEGEGVYIQVRGTEPRLTNVTVDGITIPSPEPTVRQVRLDVLPSDLVEAVELNKTLSANQDASGIGGSVNLRTKEAGEQPTMNFWGNGGYNKIENGRGSYGLGGTVGKRFGTTKKFGLLGNGAYDYNGRGIDNIQPSLDPLSSFARPFYDNDTIREYRYYRYRYGFAGSADYRINDDASIYAHGLFSDFKDWGDKWYYSPISTAISSNGTLPSPTASSPSPKFYTSSKRPNASVGALIVGGRDATANTLTSFEISAARSYEISSAGNPKADFSWIGPNVACNYDPSAQTNLNRPHFGVCDGPNSPLLNSSNWIFKDITTSRGLTAQLNLTGAVSHARNYEVASHFGTFEAGFKLTNAHKNQNATETVYDGWSTKAGSSTPTMAQLQSNFAGTNFYDNSYYGGKYGPVSDFNLVQDYTLKNFSGYVDPQKTAAATYPNFFHTIERLTAGYAMNTITFGKLRAQTGIRFEATHMDTFGYNLTFYGPSTATQLCGSQPYKNCWTVNGVSNNPSYLDVLPSVQLRYALTPNSALRAVYARGIARPDAYQLVPYVTEDSTASPTAVTIGNPALKPTRANNYDVLYEKYLNPLGMIQAGVFFKQLNSPQLLTSIPGGLNLSNFPPGYFPSSLQSVIEQYPGDAVTQYVNGQNAWLYGFEISFQQHLSYLPGLLRGLGISANYSYTKSKEKGLPLRTDRPTLIDQAPHNFNISSTYDTRRLSLRVGLAYNGASLFSYNWISPGLVKGADPSNLGPNGPSGDVYTLTHFQVDTQASYRVFRGWSAVVSGLNLNNEVFGYYTGSTQFVNQREYYKPTISGGVRYTFQASR</sequence>
<dbReference type="RefSeq" id="WP_130420127.1">
    <property type="nucleotide sequence ID" value="NZ_SHKW01000001.1"/>
</dbReference>